<name>A0ABP4VUT6_9MICO</name>
<feature type="transmembrane region" description="Helical" evidence="1">
    <location>
        <begin position="7"/>
        <end position="34"/>
    </location>
</feature>
<accession>A0ABP4VUT6</accession>
<evidence type="ECO:0000256" key="1">
    <source>
        <dbReference type="SAM" id="Phobius"/>
    </source>
</evidence>
<dbReference type="RefSeq" id="WP_344250052.1">
    <property type="nucleotide sequence ID" value="NZ_BAAAPM010000008.1"/>
</dbReference>
<proteinExistence type="predicted"/>
<comment type="caution">
    <text evidence="2">The sequence shown here is derived from an EMBL/GenBank/DDBJ whole genome shotgun (WGS) entry which is preliminary data.</text>
</comment>
<reference evidence="3" key="1">
    <citation type="journal article" date="2019" name="Int. J. Syst. Evol. Microbiol.">
        <title>The Global Catalogue of Microorganisms (GCM) 10K type strain sequencing project: providing services to taxonomists for standard genome sequencing and annotation.</title>
        <authorList>
            <consortium name="The Broad Institute Genomics Platform"/>
            <consortium name="The Broad Institute Genome Sequencing Center for Infectious Disease"/>
            <person name="Wu L."/>
            <person name="Ma J."/>
        </authorList>
    </citation>
    <scope>NUCLEOTIDE SEQUENCE [LARGE SCALE GENOMIC DNA]</scope>
    <source>
        <strain evidence="3">JCM 15589</strain>
    </source>
</reference>
<feature type="transmembrane region" description="Helical" evidence="1">
    <location>
        <begin position="92"/>
        <end position="111"/>
    </location>
</feature>
<dbReference type="EMBL" id="BAAAPM010000008">
    <property type="protein sequence ID" value="GAA1737289.1"/>
    <property type="molecule type" value="Genomic_DNA"/>
</dbReference>
<keyword evidence="1" id="KW-0472">Membrane</keyword>
<keyword evidence="1" id="KW-0812">Transmembrane</keyword>
<organism evidence="2 3">
    <name type="scientific">Isoptericola hypogeus</name>
    <dbReference type="NCBI Taxonomy" id="300179"/>
    <lineage>
        <taxon>Bacteria</taxon>
        <taxon>Bacillati</taxon>
        <taxon>Actinomycetota</taxon>
        <taxon>Actinomycetes</taxon>
        <taxon>Micrococcales</taxon>
        <taxon>Promicromonosporaceae</taxon>
        <taxon>Isoptericola</taxon>
    </lineage>
</organism>
<sequence length="166" mass="16958">MRVVFRILAFAVAGMVVVQAAVMVWAVAGLGIFVEDGGVVDSATMEQALAGDSPFPESVGLVLHGMNGMTVIPVLAVLLLVASFFAGVRGAWRWGLAVLLLVILQAALGLAGHSVPFLGALHGVNALLLFSAAFYAGWRVAAVDRASARPAVVEASGPVPAEGLPS</sequence>
<evidence type="ECO:0000313" key="2">
    <source>
        <dbReference type="EMBL" id="GAA1737289.1"/>
    </source>
</evidence>
<feature type="transmembrane region" description="Helical" evidence="1">
    <location>
        <begin position="117"/>
        <end position="138"/>
    </location>
</feature>
<keyword evidence="1" id="KW-1133">Transmembrane helix</keyword>
<gene>
    <name evidence="2" type="ORF">GCM10009809_35580</name>
</gene>
<protein>
    <recommendedName>
        <fullName evidence="4">Cytochrome c oxidase assembly protein subunit 15</fullName>
    </recommendedName>
</protein>
<evidence type="ECO:0000313" key="3">
    <source>
        <dbReference type="Proteomes" id="UP001501138"/>
    </source>
</evidence>
<evidence type="ECO:0008006" key="4">
    <source>
        <dbReference type="Google" id="ProtNLM"/>
    </source>
</evidence>
<keyword evidence="3" id="KW-1185">Reference proteome</keyword>
<feature type="transmembrane region" description="Helical" evidence="1">
    <location>
        <begin position="61"/>
        <end position="85"/>
    </location>
</feature>
<dbReference type="Proteomes" id="UP001501138">
    <property type="component" value="Unassembled WGS sequence"/>
</dbReference>